<dbReference type="OrthoDB" id="288590at2759"/>
<evidence type="ECO:0000313" key="9">
    <source>
        <dbReference type="Proteomes" id="UP001165190"/>
    </source>
</evidence>
<proteinExistence type="inferred from homology"/>
<dbReference type="PANTHER" id="PTHR10209">
    <property type="entry name" value="OXIDOREDUCTASE, 2OG-FE II OXYGENASE FAMILY PROTEIN"/>
    <property type="match status" value="1"/>
</dbReference>
<dbReference type="EMBL" id="BSYR01000003">
    <property type="protein sequence ID" value="GMI64197.1"/>
    <property type="molecule type" value="Genomic_DNA"/>
</dbReference>
<dbReference type="InterPro" id="IPR027443">
    <property type="entry name" value="IPNS-like_sf"/>
</dbReference>
<dbReference type="SUPFAM" id="SSF51197">
    <property type="entry name" value="Clavaminate synthase-like"/>
    <property type="match status" value="1"/>
</dbReference>
<dbReference type="AlphaFoldDB" id="A0A9W7GSE8"/>
<dbReference type="PROSITE" id="PS51471">
    <property type="entry name" value="FE2OG_OXY"/>
    <property type="match status" value="1"/>
</dbReference>
<evidence type="ECO:0000256" key="5">
    <source>
        <dbReference type="ARBA" id="ARBA00023004"/>
    </source>
</evidence>
<evidence type="ECO:0000256" key="3">
    <source>
        <dbReference type="ARBA" id="ARBA00022723"/>
    </source>
</evidence>
<dbReference type="InterPro" id="IPR005123">
    <property type="entry name" value="Oxoglu/Fe-dep_dioxygenase_dom"/>
</dbReference>
<keyword evidence="3 6" id="KW-0479">Metal-binding</keyword>
<evidence type="ECO:0000256" key="1">
    <source>
        <dbReference type="ARBA" id="ARBA00001962"/>
    </source>
</evidence>
<keyword evidence="4 6" id="KW-0560">Oxidoreductase</keyword>
<evidence type="ECO:0000256" key="2">
    <source>
        <dbReference type="ARBA" id="ARBA00008056"/>
    </source>
</evidence>
<evidence type="ECO:0000259" key="7">
    <source>
        <dbReference type="PROSITE" id="PS51471"/>
    </source>
</evidence>
<reference evidence="8" key="1">
    <citation type="submission" date="2023-05" db="EMBL/GenBank/DDBJ databases">
        <title>Genome and transcriptome analyses reveal genes involved in the formation of fine ridges on petal epidermal cells in Hibiscus trionum.</title>
        <authorList>
            <person name="Koshimizu S."/>
            <person name="Masuda S."/>
            <person name="Ishii T."/>
            <person name="Shirasu K."/>
            <person name="Hoshino A."/>
            <person name="Arita M."/>
        </authorList>
    </citation>
    <scope>NUCLEOTIDE SEQUENCE</scope>
    <source>
        <strain evidence="8">Hamamatsu line</strain>
    </source>
</reference>
<comment type="cofactor">
    <cofactor evidence="1">
        <name>Fe cation</name>
        <dbReference type="ChEBI" id="CHEBI:24875"/>
    </cofactor>
</comment>
<gene>
    <name evidence="8" type="ORF">HRI_000089000</name>
</gene>
<dbReference type="PANTHER" id="PTHR10209:SF859">
    <property type="entry name" value="OS03G0690500 PROTEIN"/>
    <property type="match status" value="1"/>
</dbReference>
<dbReference type="Pfam" id="PF03171">
    <property type="entry name" value="2OG-FeII_Oxy"/>
    <property type="match status" value="1"/>
</dbReference>
<dbReference type="Proteomes" id="UP001165190">
    <property type="component" value="Unassembled WGS sequence"/>
</dbReference>
<name>A0A9W7GSE8_HIBTR</name>
<comment type="caution">
    <text evidence="8">The sequence shown here is derived from an EMBL/GenBank/DDBJ whole genome shotgun (WGS) entry which is preliminary data.</text>
</comment>
<sequence length="367" mass="41494">MVATNGTEVHEDSNYDRQKELKAFADSKAGVKGLVDAGITKIPRMFIAPPKSAPDTSKTTQCSIPIIDLSGIEDDPERHEETVEKVRRAAETWGFFQIVNHGIPFSVLEEMKNGVRRFFELDVEVKKQYYARDTDTKFRYSSNFDLYTAPFANWRDTCFCIMAPDGLKPEELPHVLRDIQLEYTKEVMRLGSCLFKLLSEALGLNPNHLEGIRCAEGLAVLCHYYPKCPEPELTFGTSKHSDNNFLTVLLQDQIGGLQVLYEDQWIDVPPVPGALVVNIGDILQLITNDKFKSVEHRVLANIEGPRVSVASFFTTDMLPSSRVFGPIKELLSEENPPRYRQTTVKEFVSYIHEHGLDGTSPLHLFKL</sequence>
<comment type="similarity">
    <text evidence="2 6">Belongs to the iron/ascorbate-dependent oxidoreductase family.</text>
</comment>
<accession>A0A9W7GSE8</accession>
<dbReference type="FunFam" id="2.60.120.330:FF:000005">
    <property type="entry name" value="1-aminocyclopropane-1-carboxylate oxidase homolog 1"/>
    <property type="match status" value="1"/>
</dbReference>
<organism evidence="8 9">
    <name type="scientific">Hibiscus trionum</name>
    <name type="common">Flower of an hour</name>
    <dbReference type="NCBI Taxonomy" id="183268"/>
    <lineage>
        <taxon>Eukaryota</taxon>
        <taxon>Viridiplantae</taxon>
        <taxon>Streptophyta</taxon>
        <taxon>Embryophyta</taxon>
        <taxon>Tracheophyta</taxon>
        <taxon>Spermatophyta</taxon>
        <taxon>Magnoliopsida</taxon>
        <taxon>eudicotyledons</taxon>
        <taxon>Gunneridae</taxon>
        <taxon>Pentapetalae</taxon>
        <taxon>rosids</taxon>
        <taxon>malvids</taxon>
        <taxon>Malvales</taxon>
        <taxon>Malvaceae</taxon>
        <taxon>Malvoideae</taxon>
        <taxon>Hibiscus</taxon>
    </lineage>
</organism>
<evidence type="ECO:0000256" key="4">
    <source>
        <dbReference type="ARBA" id="ARBA00023002"/>
    </source>
</evidence>
<keyword evidence="9" id="KW-1185">Reference proteome</keyword>
<evidence type="ECO:0000256" key="6">
    <source>
        <dbReference type="RuleBase" id="RU003682"/>
    </source>
</evidence>
<dbReference type="InterPro" id="IPR026992">
    <property type="entry name" value="DIOX_N"/>
</dbReference>
<protein>
    <recommendedName>
        <fullName evidence="7">Fe2OG dioxygenase domain-containing protein</fullName>
    </recommendedName>
</protein>
<evidence type="ECO:0000313" key="8">
    <source>
        <dbReference type="EMBL" id="GMI64197.1"/>
    </source>
</evidence>
<dbReference type="Pfam" id="PF14226">
    <property type="entry name" value="DIOX_N"/>
    <property type="match status" value="1"/>
</dbReference>
<dbReference type="GO" id="GO:0046872">
    <property type="term" value="F:metal ion binding"/>
    <property type="evidence" value="ECO:0007669"/>
    <property type="project" value="UniProtKB-KW"/>
</dbReference>
<dbReference type="Gene3D" id="2.60.120.330">
    <property type="entry name" value="B-lactam Antibiotic, Isopenicillin N Synthase, Chain"/>
    <property type="match status" value="1"/>
</dbReference>
<feature type="domain" description="Fe2OG dioxygenase" evidence="7">
    <location>
        <begin position="216"/>
        <end position="315"/>
    </location>
</feature>
<keyword evidence="5 6" id="KW-0408">Iron</keyword>
<dbReference type="InterPro" id="IPR044861">
    <property type="entry name" value="IPNS-like_FE2OG_OXY"/>
</dbReference>
<dbReference type="GO" id="GO:0051213">
    <property type="term" value="F:dioxygenase activity"/>
    <property type="evidence" value="ECO:0007669"/>
    <property type="project" value="UniProtKB-ARBA"/>
</dbReference>